<dbReference type="GO" id="GO:0047429">
    <property type="term" value="F:nucleoside triphosphate diphosphatase activity"/>
    <property type="evidence" value="ECO:0007669"/>
    <property type="project" value="UniProtKB-EC"/>
</dbReference>
<dbReference type="InterPro" id="IPR029001">
    <property type="entry name" value="ITPase-like_fam"/>
</dbReference>
<reference evidence="5 6" key="1">
    <citation type="submission" date="2017-11" db="EMBL/GenBank/DDBJ databases">
        <title>Draft genome sequence of Rhizobiales bacterium SY3-13.</title>
        <authorList>
            <person name="Sun C."/>
        </authorList>
    </citation>
    <scope>NUCLEOTIDE SEQUENCE [LARGE SCALE GENOMIC DNA]</scope>
    <source>
        <strain evidence="5 6">SY3-13</strain>
    </source>
</reference>
<name>A0A2M9G4J1_9PROT</name>
<comment type="function">
    <text evidence="4">Nucleoside triphosphate pyrophosphatase. May have a dual role in cell division arrest and in preventing the incorporation of modified nucleotides into cellular nucleic acids.</text>
</comment>
<comment type="subcellular location">
    <subcellularLocation>
        <location evidence="4">Cytoplasm</location>
    </subcellularLocation>
</comment>
<accession>A0A2M9G4J1</accession>
<comment type="similarity">
    <text evidence="4">Belongs to the Maf family.</text>
</comment>
<keyword evidence="2 4" id="KW-0378">Hydrolase</keyword>
<keyword evidence="4" id="KW-0963">Cytoplasm</keyword>
<proteinExistence type="inferred from homology"/>
<dbReference type="Proteomes" id="UP000229498">
    <property type="component" value="Unassembled WGS sequence"/>
</dbReference>
<dbReference type="AlphaFoldDB" id="A0A2M9G4J1"/>
<dbReference type="PIRSF" id="PIRSF006305">
    <property type="entry name" value="Maf"/>
    <property type="match status" value="1"/>
</dbReference>
<dbReference type="HAMAP" id="MF_00528">
    <property type="entry name" value="Maf"/>
    <property type="match status" value="1"/>
</dbReference>
<evidence type="ECO:0000256" key="1">
    <source>
        <dbReference type="ARBA" id="ARBA00001968"/>
    </source>
</evidence>
<dbReference type="PANTHER" id="PTHR43213">
    <property type="entry name" value="BIFUNCTIONAL DTTP/UTP PYROPHOSPHATASE/METHYLTRANSFERASE PROTEIN-RELATED"/>
    <property type="match status" value="1"/>
</dbReference>
<dbReference type="EMBL" id="PHIG01000025">
    <property type="protein sequence ID" value="PJK30631.1"/>
    <property type="molecule type" value="Genomic_DNA"/>
</dbReference>
<keyword evidence="3 4" id="KW-0546">Nucleotide metabolism</keyword>
<dbReference type="Gene3D" id="3.90.950.10">
    <property type="match status" value="1"/>
</dbReference>
<dbReference type="SUPFAM" id="SSF52972">
    <property type="entry name" value="ITPase-like"/>
    <property type="match status" value="1"/>
</dbReference>
<evidence type="ECO:0000313" key="5">
    <source>
        <dbReference type="EMBL" id="PJK30631.1"/>
    </source>
</evidence>
<dbReference type="PANTHER" id="PTHR43213:SF5">
    <property type="entry name" value="BIFUNCTIONAL DTTP_UTP PYROPHOSPHATASE_METHYLTRANSFERASE PROTEIN-RELATED"/>
    <property type="match status" value="1"/>
</dbReference>
<evidence type="ECO:0000313" key="6">
    <source>
        <dbReference type="Proteomes" id="UP000229498"/>
    </source>
</evidence>
<dbReference type="EC" id="3.6.1.9" evidence="4"/>
<comment type="cofactor">
    <cofactor evidence="1 4">
        <name>a divalent metal cation</name>
        <dbReference type="ChEBI" id="CHEBI:60240"/>
    </cofactor>
</comment>
<evidence type="ECO:0000256" key="2">
    <source>
        <dbReference type="ARBA" id="ARBA00022801"/>
    </source>
</evidence>
<dbReference type="GO" id="GO:0005737">
    <property type="term" value="C:cytoplasm"/>
    <property type="evidence" value="ECO:0007669"/>
    <property type="project" value="UniProtKB-SubCell"/>
</dbReference>
<feature type="active site" description="Proton acceptor" evidence="4">
    <location>
        <position position="71"/>
    </location>
</feature>
<dbReference type="InterPro" id="IPR003697">
    <property type="entry name" value="Maf-like"/>
</dbReference>
<gene>
    <name evidence="5" type="ORF">CVT23_06430</name>
</gene>
<evidence type="ECO:0000256" key="4">
    <source>
        <dbReference type="HAMAP-Rule" id="MF_00528"/>
    </source>
</evidence>
<organism evidence="5 6">
    <name type="scientific">Minwuia thermotolerans</name>
    <dbReference type="NCBI Taxonomy" id="2056226"/>
    <lineage>
        <taxon>Bacteria</taxon>
        <taxon>Pseudomonadati</taxon>
        <taxon>Pseudomonadota</taxon>
        <taxon>Alphaproteobacteria</taxon>
        <taxon>Minwuiales</taxon>
        <taxon>Minwuiaceae</taxon>
        <taxon>Minwuia</taxon>
    </lineage>
</organism>
<keyword evidence="6" id="KW-1185">Reference proteome</keyword>
<comment type="caution">
    <text evidence="5">The sequence shown here is derived from an EMBL/GenBank/DDBJ whole genome shotgun (WGS) entry which is preliminary data.</text>
</comment>
<comment type="catalytic activity">
    <reaction evidence="4">
        <text>a 2'-deoxyribonucleoside 5'-triphosphate + H2O = a 2'-deoxyribonucleoside 5'-phosphate + diphosphate + H(+)</text>
        <dbReference type="Rhea" id="RHEA:44644"/>
        <dbReference type="ChEBI" id="CHEBI:15377"/>
        <dbReference type="ChEBI" id="CHEBI:15378"/>
        <dbReference type="ChEBI" id="CHEBI:33019"/>
        <dbReference type="ChEBI" id="CHEBI:61560"/>
        <dbReference type="ChEBI" id="CHEBI:65317"/>
        <dbReference type="EC" id="3.6.1.9"/>
    </reaction>
</comment>
<dbReference type="GO" id="GO:0009117">
    <property type="term" value="P:nucleotide metabolic process"/>
    <property type="evidence" value="ECO:0007669"/>
    <property type="project" value="UniProtKB-KW"/>
</dbReference>
<comment type="catalytic activity">
    <reaction evidence="4">
        <text>a ribonucleoside 5'-triphosphate + H2O = a ribonucleoside 5'-phosphate + diphosphate + H(+)</text>
        <dbReference type="Rhea" id="RHEA:23996"/>
        <dbReference type="ChEBI" id="CHEBI:15377"/>
        <dbReference type="ChEBI" id="CHEBI:15378"/>
        <dbReference type="ChEBI" id="CHEBI:33019"/>
        <dbReference type="ChEBI" id="CHEBI:58043"/>
        <dbReference type="ChEBI" id="CHEBI:61557"/>
        <dbReference type="EC" id="3.6.1.9"/>
    </reaction>
</comment>
<dbReference type="Pfam" id="PF02545">
    <property type="entry name" value="Maf"/>
    <property type="match status" value="1"/>
</dbReference>
<protein>
    <recommendedName>
        <fullName evidence="4">Nucleoside triphosphate pyrophosphatase</fullName>
        <ecNumber evidence="4">3.6.1.9</ecNumber>
    </recommendedName>
    <alternativeName>
        <fullName evidence="4">Nucleotide pyrophosphatase</fullName>
        <shortName evidence="4">Nucleotide PPase</shortName>
    </alternativeName>
</protein>
<dbReference type="OrthoDB" id="9813962at2"/>
<comment type="caution">
    <text evidence="4">Lacks conserved residue(s) required for the propagation of feature annotation.</text>
</comment>
<evidence type="ECO:0000256" key="3">
    <source>
        <dbReference type="ARBA" id="ARBA00023080"/>
    </source>
</evidence>
<sequence>MRLVLGSGSATRRAMLEQAGLVFEIDPPRVDEDAVKAGWTGDAASLAAALARAKALEVSARQPGALVIGADQVLELDGEIFSKPGNRDGAAAHLRRLAGRTHVLRTAMVLARDGAVVFETRSAPALTMRALPETVIESYLEAAPESVWATVGGYQVEGPGIRLFECIDGGWHDILGLPLLVLLGWLRENADE</sequence>